<keyword evidence="6" id="KW-1185">Reference proteome</keyword>
<dbReference type="InterPro" id="IPR010621">
    <property type="entry name" value="DUF1214"/>
</dbReference>
<evidence type="ECO:0000256" key="2">
    <source>
        <dbReference type="SAM" id="Phobius"/>
    </source>
</evidence>
<evidence type="ECO:0008006" key="7">
    <source>
        <dbReference type="Google" id="ProtNLM"/>
    </source>
</evidence>
<dbReference type="Proteomes" id="UP000320421">
    <property type="component" value="Chromosome"/>
</dbReference>
<feature type="domain" description="DUF1214" evidence="3">
    <location>
        <begin position="454"/>
        <end position="563"/>
    </location>
</feature>
<feature type="transmembrane region" description="Helical" evidence="2">
    <location>
        <begin position="42"/>
        <end position="62"/>
    </location>
</feature>
<dbReference type="PANTHER" id="PTHR36509:SF3">
    <property type="entry name" value="SIGNAL PEPTIDE PROTEIN"/>
    <property type="match status" value="1"/>
</dbReference>
<dbReference type="AlphaFoldDB" id="A0A517PVK5"/>
<dbReference type="Gene3D" id="2.60.40.1610">
    <property type="entry name" value="Domain of unknown function DUF1254"/>
    <property type="match status" value="1"/>
</dbReference>
<feature type="compositionally biased region" description="Polar residues" evidence="1">
    <location>
        <begin position="502"/>
        <end position="516"/>
    </location>
</feature>
<feature type="domain" description="DUF1254" evidence="4">
    <location>
        <begin position="141"/>
        <end position="267"/>
    </location>
</feature>
<dbReference type="Gene3D" id="2.60.120.600">
    <property type="entry name" value="Domain of unknown function DUF1214, C-terminal domain"/>
    <property type="match status" value="1"/>
</dbReference>
<sequence length="581" mass="63753">MICLESEDLSIPAGIRISSGTCTSNSSAGRYFQVQIMNKTLCLFRSACLSLSVTVLILFVTIQAHSQEYTPPPAELVTPDELNSSIGTLEFQNGVPTENTAGRTSSMLDLVRGVNVYNNSYRGASAYALGKGFQSIGAEDNTIVIFSKLMDAHSLFLTANADTVYYMGVINLSQGPMVIEQPPLGLGTINDMWFSWIIDIGRPGPDRGAGGRYLLVPPGYQGPLPEGGYFIAHSKTNRVLYAARSFLVDNDPKPAVDNIKQNLKIYPYTPGGFGTSIASALEGKVRLAQNPPVPPTRFIEASGKSFNTVPPSDYRFFELINENVQQEPATSYDVELAGQLAAIGIVKGKPFEPDARMKKILTDAANIGNASGRMLNWRFAQRHPEWAYYKGSQWMNMLFEGGAFFETPPPAYKEGIFKPYPPTGARTLDSRTAFYFAYTLDSPGMIMRIPGVGSQYLIAFSDDSGEPFDGSATYRVTLPKGIPARAFWSLTVYDNQTRSMLQTPQKYPRAGSQSYPSPAAESDAAGSTTVYFSPQKPDDVPRGNWIQTTPGKGWFTILRLYSPLPSFFDRTWQPSEIQPVP</sequence>
<accession>A0A517PVK5</accession>
<keyword evidence="2" id="KW-0812">Transmembrane</keyword>
<organism evidence="5 6">
    <name type="scientific">Gimesia chilikensis</name>
    <dbReference type="NCBI Taxonomy" id="2605989"/>
    <lineage>
        <taxon>Bacteria</taxon>
        <taxon>Pseudomonadati</taxon>
        <taxon>Planctomycetota</taxon>
        <taxon>Planctomycetia</taxon>
        <taxon>Planctomycetales</taxon>
        <taxon>Planctomycetaceae</taxon>
        <taxon>Gimesia</taxon>
    </lineage>
</organism>
<evidence type="ECO:0000259" key="3">
    <source>
        <dbReference type="Pfam" id="PF06742"/>
    </source>
</evidence>
<dbReference type="InterPro" id="IPR010679">
    <property type="entry name" value="DUF1254"/>
</dbReference>
<keyword evidence="2" id="KW-0472">Membrane</keyword>
<evidence type="ECO:0000259" key="4">
    <source>
        <dbReference type="Pfam" id="PF06863"/>
    </source>
</evidence>
<name>A0A517PVK5_9PLAN</name>
<dbReference type="InterPro" id="IPR037049">
    <property type="entry name" value="DUF1214_C_sf"/>
</dbReference>
<evidence type="ECO:0000313" key="5">
    <source>
        <dbReference type="EMBL" id="QDT23399.1"/>
    </source>
</evidence>
<dbReference type="SUPFAM" id="SSF160935">
    <property type="entry name" value="VPA0735-like"/>
    <property type="match status" value="1"/>
</dbReference>
<dbReference type="Pfam" id="PF06742">
    <property type="entry name" value="DUF1214"/>
    <property type="match status" value="1"/>
</dbReference>
<evidence type="ECO:0000256" key="1">
    <source>
        <dbReference type="SAM" id="MobiDB-lite"/>
    </source>
</evidence>
<dbReference type="Gene3D" id="1.10.3360.10">
    <property type="entry name" value="VPA0735-like domain"/>
    <property type="match status" value="1"/>
</dbReference>
<reference evidence="5 6" key="1">
    <citation type="submission" date="2019-02" db="EMBL/GenBank/DDBJ databases">
        <title>Deep-cultivation of Planctomycetes and their phenomic and genomic characterization uncovers novel biology.</title>
        <authorList>
            <person name="Wiegand S."/>
            <person name="Jogler M."/>
            <person name="Boedeker C."/>
            <person name="Pinto D."/>
            <person name="Vollmers J."/>
            <person name="Rivas-Marin E."/>
            <person name="Kohn T."/>
            <person name="Peeters S.H."/>
            <person name="Heuer A."/>
            <person name="Rast P."/>
            <person name="Oberbeckmann S."/>
            <person name="Bunk B."/>
            <person name="Jeske O."/>
            <person name="Meyerdierks A."/>
            <person name="Storesund J.E."/>
            <person name="Kallscheuer N."/>
            <person name="Luecker S."/>
            <person name="Lage O.M."/>
            <person name="Pohl T."/>
            <person name="Merkel B.J."/>
            <person name="Hornburger P."/>
            <person name="Mueller R.-W."/>
            <person name="Bruemmer F."/>
            <person name="Labrenz M."/>
            <person name="Spormann A.M."/>
            <person name="Op den Camp H."/>
            <person name="Overmann J."/>
            <person name="Amann R."/>
            <person name="Jetten M.S.M."/>
            <person name="Mascher T."/>
            <person name="Medema M.H."/>
            <person name="Devos D.P."/>
            <person name="Kaster A.-K."/>
            <person name="Ovreas L."/>
            <person name="Rohde M."/>
            <person name="Galperin M.Y."/>
            <person name="Jogler C."/>
        </authorList>
    </citation>
    <scope>NUCLEOTIDE SEQUENCE [LARGE SCALE GENOMIC DNA]</scope>
    <source>
        <strain evidence="5 6">HG66A1</strain>
    </source>
</reference>
<dbReference type="Pfam" id="PF06863">
    <property type="entry name" value="DUF1254"/>
    <property type="match status" value="1"/>
</dbReference>
<keyword evidence="2" id="KW-1133">Transmembrane helix</keyword>
<dbReference type="InterPro" id="IPR037050">
    <property type="entry name" value="DUF1254_sf"/>
</dbReference>
<feature type="region of interest" description="Disordered" evidence="1">
    <location>
        <begin position="502"/>
        <end position="536"/>
    </location>
</feature>
<dbReference type="EMBL" id="CP036266">
    <property type="protein sequence ID" value="QDT23399.1"/>
    <property type="molecule type" value="Genomic_DNA"/>
</dbReference>
<evidence type="ECO:0000313" key="6">
    <source>
        <dbReference type="Proteomes" id="UP000320421"/>
    </source>
</evidence>
<gene>
    <name evidence="5" type="ORF">HG66A1_52160</name>
</gene>
<dbReference type="PANTHER" id="PTHR36509">
    <property type="entry name" value="BLL3101 PROTEIN"/>
    <property type="match status" value="1"/>
</dbReference>
<protein>
    <recommendedName>
        <fullName evidence="7">DUF1254 domain-containing protein</fullName>
    </recommendedName>
</protein>
<proteinExistence type="predicted"/>